<comment type="caution">
    <text evidence="6">The sequence shown here is derived from an EMBL/GenBank/DDBJ whole genome shotgun (WGS) entry which is preliminary data.</text>
</comment>
<dbReference type="InterPro" id="IPR017900">
    <property type="entry name" value="4Fe4S_Fe_S_CS"/>
</dbReference>
<evidence type="ECO:0000256" key="3">
    <source>
        <dbReference type="ARBA" id="ARBA00023004"/>
    </source>
</evidence>
<dbReference type="Pfam" id="PF04015">
    <property type="entry name" value="DUF362"/>
    <property type="match status" value="1"/>
</dbReference>
<keyword evidence="4" id="KW-0411">Iron-sulfur</keyword>
<dbReference type="SUPFAM" id="SSF54862">
    <property type="entry name" value="4Fe-4S ferredoxins"/>
    <property type="match status" value="1"/>
</dbReference>
<reference evidence="6 7" key="1">
    <citation type="journal article" date="2016" name="ISME J.">
        <title>Chasing the elusive Euryarchaeota class WSA2: genomes reveal a uniquely fastidious methyl-reducing methanogen.</title>
        <authorList>
            <person name="Nobu M.K."/>
            <person name="Narihiro T."/>
            <person name="Kuroda K."/>
            <person name="Mei R."/>
            <person name="Liu W.T."/>
        </authorList>
    </citation>
    <scope>NUCLEOTIDE SEQUENCE [LARGE SCALE GENOMIC DNA]</scope>
    <source>
        <strain evidence="6">U1lsi0528_Bin055</strain>
    </source>
</reference>
<dbReference type="Proteomes" id="UP000075398">
    <property type="component" value="Unassembled WGS sequence"/>
</dbReference>
<keyword evidence="3" id="KW-0408">Iron</keyword>
<evidence type="ECO:0000313" key="6">
    <source>
        <dbReference type="EMBL" id="KYC51991.1"/>
    </source>
</evidence>
<dbReference type="GO" id="GO:0016491">
    <property type="term" value="F:oxidoreductase activity"/>
    <property type="evidence" value="ECO:0007669"/>
    <property type="project" value="UniProtKB-ARBA"/>
</dbReference>
<evidence type="ECO:0000259" key="5">
    <source>
        <dbReference type="PROSITE" id="PS51379"/>
    </source>
</evidence>
<feature type="domain" description="4Fe-4S ferredoxin-type" evidence="5">
    <location>
        <begin position="345"/>
        <end position="373"/>
    </location>
</feature>
<name>A0A150J450_9EURY</name>
<evidence type="ECO:0000313" key="7">
    <source>
        <dbReference type="Proteomes" id="UP000075398"/>
    </source>
</evidence>
<gene>
    <name evidence="6" type="ORF">AMQ22_01053</name>
</gene>
<dbReference type="EMBL" id="LNGC01000038">
    <property type="protein sequence ID" value="KYC51991.1"/>
    <property type="molecule type" value="Genomic_DNA"/>
</dbReference>
<keyword evidence="1" id="KW-0004">4Fe-4S</keyword>
<dbReference type="AlphaFoldDB" id="A0A150J450"/>
<evidence type="ECO:0000256" key="2">
    <source>
        <dbReference type="ARBA" id="ARBA00022723"/>
    </source>
</evidence>
<dbReference type="PROSITE" id="PS51379">
    <property type="entry name" value="4FE4S_FER_2"/>
    <property type="match status" value="2"/>
</dbReference>
<dbReference type="InterPro" id="IPR050157">
    <property type="entry name" value="PSI_iron-sulfur_center"/>
</dbReference>
<dbReference type="PANTHER" id="PTHR24960:SF76">
    <property type="entry name" value="4FE-4S FERREDOXIN-TYPE DOMAIN-CONTAINING PROTEIN"/>
    <property type="match status" value="1"/>
</dbReference>
<sequence length="375" mass="42071">MTETVSIRKAIDYEKSLSDAIDKILSDLGGIERYVKKGDRVALKPNLLVFSSPSKAIVTHPLFTFVVFKKVIEAGGEPFVIDSPGSGIPFTKNSLKSLYRLTGYWEIFKDYTDYLNTDTSKQTVEIENGLILKRVDILKPLLDADFIINLPKMKTHTLTFLSGAVKNMYGAVPGMEKTRYHSRFRDVHDFSKALIDVWNVTKPGLTLMDGIVSLEGDGPAMRGIPRKTQVVLGSRDPLSMDLAICKLIGLTYNDIPYLKVAIENNLSDGNYNIVGEAPTLNDFILPRTYHGKISIDPISLYNYLVFPIFSKFLVEKPKVIKKKCIRCGVCVRSCPEKAIRIDKVSAIIDYNKCIKCYCCHEQCPEGAIDLKRINL</sequence>
<protein>
    <submittedName>
        <fullName evidence="6">Hydrogenase subunit EchF</fullName>
    </submittedName>
</protein>
<dbReference type="InterPro" id="IPR007160">
    <property type="entry name" value="DUF362"/>
</dbReference>
<accession>A0A150J450</accession>
<dbReference type="PANTHER" id="PTHR24960">
    <property type="entry name" value="PHOTOSYSTEM I IRON-SULFUR CENTER-RELATED"/>
    <property type="match status" value="1"/>
</dbReference>
<proteinExistence type="predicted"/>
<dbReference type="PROSITE" id="PS00198">
    <property type="entry name" value="4FE4S_FER_1"/>
    <property type="match status" value="1"/>
</dbReference>
<evidence type="ECO:0000256" key="4">
    <source>
        <dbReference type="ARBA" id="ARBA00023014"/>
    </source>
</evidence>
<dbReference type="Gene3D" id="3.30.70.20">
    <property type="match status" value="1"/>
</dbReference>
<dbReference type="GO" id="GO:0051539">
    <property type="term" value="F:4 iron, 4 sulfur cluster binding"/>
    <property type="evidence" value="ECO:0007669"/>
    <property type="project" value="UniProtKB-KW"/>
</dbReference>
<dbReference type="Pfam" id="PF12838">
    <property type="entry name" value="Fer4_7"/>
    <property type="match status" value="1"/>
</dbReference>
<feature type="domain" description="4Fe-4S ferredoxin-type" evidence="5">
    <location>
        <begin position="315"/>
        <end position="344"/>
    </location>
</feature>
<organism evidence="6 7">
    <name type="scientific">Candidatus Methanofastidiosum methylothiophilum</name>
    <dbReference type="NCBI Taxonomy" id="1705564"/>
    <lineage>
        <taxon>Archaea</taxon>
        <taxon>Methanobacteriati</taxon>
        <taxon>Methanobacteriota</taxon>
        <taxon>Stenosarchaea group</taxon>
        <taxon>Candidatus Methanofastidiosia</taxon>
        <taxon>Candidatus Methanofastidiosales</taxon>
        <taxon>Candidatus Methanofastidiosaceae</taxon>
        <taxon>Candidatus Methanofastidiosum</taxon>
    </lineage>
</organism>
<keyword evidence="2" id="KW-0479">Metal-binding</keyword>
<evidence type="ECO:0000256" key="1">
    <source>
        <dbReference type="ARBA" id="ARBA00022485"/>
    </source>
</evidence>
<dbReference type="GO" id="GO:0046872">
    <property type="term" value="F:metal ion binding"/>
    <property type="evidence" value="ECO:0007669"/>
    <property type="project" value="UniProtKB-KW"/>
</dbReference>
<dbReference type="InterPro" id="IPR017896">
    <property type="entry name" value="4Fe4S_Fe-S-bd"/>
</dbReference>